<evidence type="ECO:0000313" key="2">
    <source>
        <dbReference type="EMBL" id="AEF80833.1"/>
    </source>
</evidence>
<keyword evidence="1" id="KW-0175">Coiled coil</keyword>
<dbReference type="RefSeq" id="WP_015712468.1">
    <property type="nucleotide sequence ID" value="NC_015577.1"/>
</dbReference>
<feature type="coiled-coil region" evidence="1">
    <location>
        <begin position="163"/>
        <end position="194"/>
    </location>
</feature>
<evidence type="ECO:0000313" key="3">
    <source>
        <dbReference type="Proteomes" id="UP000009222"/>
    </source>
</evidence>
<dbReference type="STRING" id="545695.TREAZ_3087"/>
<reference evidence="3" key="1">
    <citation type="submission" date="2009-12" db="EMBL/GenBank/DDBJ databases">
        <title>Complete sequence of Treponema azotonutricium strain ZAS-9.</title>
        <authorList>
            <person name="Tetu S.G."/>
            <person name="Matson E."/>
            <person name="Ren Q."/>
            <person name="Seshadri R."/>
            <person name="Elbourne L."/>
            <person name="Hassan K.A."/>
            <person name="Durkin A."/>
            <person name="Radune D."/>
            <person name="Mohamoud Y."/>
            <person name="Shay R."/>
            <person name="Jin S."/>
            <person name="Zhang X."/>
            <person name="Lucey K."/>
            <person name="Ballor N.R."/>
            <person name="Ottesen E."/>
            <person name="Rosenthal R."/>
            <person name="Allen A."/>
            <person name="Leadbetter J.R."/>
            <person name="Paulsen I.T."/>
        </authorList>
    </citation>
    <scope>NUCLEOTIDE SEQUENCE [LARGE SCALE GENOMIC DNA]</scope>
    <source>
        <strain evidence="3">ATCC BAA-888 / DSM 13862 / ZAS-9</strain>
    </source>
</reference>
<proteinExistence type="predicted"/>
<dbReference type="AlphaFoldDB" id="F5YAI2"/>
<dbReference type="OrthoDB" id="370243at2"/>
<keyword evidence="3" id="KW-1185">Reference proteome</keyword>
<dbReference type="KEGG" id="taz:TREAZ_3087"/>
<name>F5YAI2_LEAAZ</name>
<gene>
    <name evidence="2" type="ordered locus">TREAZ_3087</name>
</gene>
<evidence type="ECO:0000256" key="1">
    <source>
        <dbReference type="SAM" id="Coils"/>
    </source>
</evidence>
<dbReference type="Pfam" id="PF20362">
    <property type="entry name" value="DUF6657"/>
    <property type="match status" value="1"/>
</dbReference>
<sequence length="195" mass="22227">MGRIKSALEIALEKTESVKSDKGSISQFEAKQKGKRLGNSFLSGEVKSLEDEFKKAPKDEQASLKQGAFEVLLAQLTLPASEEDLPRIETVGKGLEAVLKDNKFSAFFKQLSQALKQFLDETAQYEEAIKRQYAPKLKQKEEELSRRMGRQIQLDPFQDPEFVAFYNQNMNQLKANYQAAVDQVREEASRLFEKK</sequence>
<dbReference type="InterPro" id="IPR046598">
    <property type="entry name" value="DUF6657"/>
</dbReference>
<dbReference type="InParanoid" id="F5YAI2"/>
<dbReference type="HOGENOM" id="CLU_118593_0_0_12"/>
<accession>F5YAI2</accession>
<organism evidence="2 3">
    <name type="scientific">Leadbettera azotonutricia (strain ATCC BAA-888 / DSM 13862 / ZAS-9)</name>
    <name type="common">Treponema azotonutricium</name>
    <dbReference type="NCBI Taxonomy" id="545695"/>
    <lineage>
        <taxon>Bacteria</taxon>
        <taxon>Pseudomonadati</taxon>
        <taxon>Spirochaetota</taxon>
        <taxon>Spirochaetia</taxon>
        <taxon>Spirochaetales</taxon>
        <taxon>Breznakiellaceae</taxon>
        <taxon>Leadbettera</taxon>
    </lineage>
</organism>
<reference evidence="2 3" key="2">
    <citation type="journal article" date="2011" name="ISME J.">
        <title>RNA-seq reveals cooperative metabolic interactions between two termite-gut spirochete species in co-culture.</title>
        <authorList>
            <person name="Rosenthal A.Z."/>
            <person name="Matson E.G."/>
            <person name="Eldar A."/>
            <person name="Leadbetter J.R."/>
        </authorList>
    </citation>
    <scope>NUCLEOTIDE SEQUENCE [LARGE SCALE GENOMIC DNA]</scope>
    <source>
        <strain evidence="3">ATCC BAA-888 / DSM 13862 / ZAS-9</strain>
    </source>
</reference>
<dbReference type="eggNOG" id="ENOG5032X5T">
    <property type="taxonomic scope" value="Bacteria"/>
</dbReference>
<dbReference type="Proteomes" id="UP000009222">
    <property type="component" value="Chromosome"/>
</dbReference>
<dbReference type="EMBL" id="CP001841">
    <property type="protein sequence ID" value="AEF80833.1"/>
    <property type="molecule type" value="Genomic_DNA"/>
</dbReference>
<protein>
    <submittedName>
        <fullName evidence="2">Uncharacterized protein</fullName>
    </submittedName>
</protein>